<feature type="compositionally biased region" description="Basic and acidic residues" evidence="1">
    <location>
        <begin position="27"/>
        <end position="44"/>
    </location>
</feature>
<dbReference type="WBParaSite" id="HPBE_0002335101-mRNA-1">
    <property type="protein sequence ID" value="HPBE_0002335101-mRNA-1"/>
    <property type="gene ID" value="HPBE_0002335101"/>
</dbReference>
<evidence type="ECO:0000313" key="2">
    <source>
        <dbReference type="EMBL" id="VDP38249.1"/>
    </source>
</evidence>
<dbReference type="Proteomes" id="UP000050761">
    <property type="component" value="Unassembled WGS sequence"/>
</dbReference>
<sequence length="111" mass="12096">MAEQERGCQAQPGTARSKGRFRRPKKPPNEGDRSMTEDDGEIKARTLPPSHRMQRPARPGPGKKRRSSGKRTANSNATDRSRQRHLPDLLLNGRTTTALAGDDGAPNAASV</sequence>
<gene>
    <name evidence="2" type="ORF">HPBE_LOCUS23350</name>
</gene>
<keyword evidence="3" id="KW-1185">Reference proteome</keyword>
<dbReference type="AlphaFoldDB" id="A0A183GKY1"/>
<reference evidence="2 3" key="1">
    <citation type="submission" date="2018-11" db="EMBL/GenBank/DDBJ databases">
        <authorList>
            <consortium name="Pathogen Informatics"/>
        </authorList>
    </citation>
    <scope>NUCLEOTIDE SEQUENCE [LARGE SCALE GENOMIC DNA]</scope>
</reference>
<organism evidence="3 4">
    <name type="scientific">Heligmosomoides polygyrus</name>
    <name type="common">Parasitic roundworm</name>
    <dbReference type="NCBI Taxonomy" id="6339"/>
    <lineage>
        <taxon>Eukaryota</taxon>
        <taxon>Metazoa</taxon>
        <taxon>Ecdysozoa</taxon>
        <taxon>Nematoda</taxon>
        <taxon>Chromadorea</taxon>
        <taxon>Rhabditida</taxon>
        <taxon>Rhabditina</taxon>
        <taxon>Rhabditomorpha</taxon>
        <taxon>Strongyloidea</taxon>
        <taxon>Heligmosomidae</taxon>
        <taxon>Heligmosomoides</taxon>
    </lineage>
</organism>
<proteinExistence type="predicted"/>
<evidence type="ECO:0000313" key="4">
    <source>
        <dbReference type="WBParaSite" id="HPBE_0002335101-mRNA-1"/>
    </source>
</evidence>
<protein>
    <submittedName>
        <fullName evidence="4">AT hook-like</fullName>
    </submittedName>
</protein>
<feature type="compositionally biased region" description="Basic residues" evidence="1">
    <location>
        <begin position="17"/>
        <end position="26"/>
    </location>
</feature>
<dbReference type="EMBL" id="UZAH01034968">
    <property type="protein sequence ID" value="VDP38249.1"/>
    <property type="molecule type" value="Genomic_DNA"/>
</dbReference>
<evidence type="ECO:0000313" key="3">
    <source>
        <dbReference type="Proteomes" id="UP000050761"/>
    </source>
</evidence>
<reference evidence="4" key="2">
    <citation type="submission" date="2019-09" db="UniProtKB">
        <authorList>
            <consortium name="WormBaseParasite"/>
        </authorList>
    </citation>
    <scope>IDENTIFICATION</scope>
</reference>
<accession>A0A3P8GUF7</accession>
<evidence type="ECO:0000256" key="1">
    <source>
        <dbReference type="SAM" id="MobiDB-lite"/>
    </source>
</evidence>
<accession>A0A183GKY1</accession>
<feature type="region of interest" description="Disordered" evidence="1">
    <location>
        <begin position="1"/>
        <end position="111"/>
    </location>
</feature>
<name>A0A183GKY1_HELPZ</name>